<dbReference type="PANTHER" id="PTHR42030:SF1">
    <property type="entry name" value="DRBM DOMAIN-CONTAINING PROTEIN"/>
    <property type="match status" value="1"/>
</dbReference>
<dbReference type="EMBL" id="JAQQWE010000001">
    <property type="protein sequence ID" value="KAK7966592.1"/>
    <property type="molecule type" value="Genomic_DNA"/>
</dbReference>
<feature type="compositionally biased region" description="Basic residues" evidence="1">
    <location>
        <begin position="9"/>
        <end position="19"/>
    </location>
</feature>
<gene>
    <name evidence="2" type="ORF">PG986_000869</name>
</gene>
<comment type="caution">
    <text evidence="2">The sequence shown here is derived from an EMBL/GenBank/DDBJ whole genome shotgun (WGS) entry which is preliminary data.</text>
</comment>
<proteinExistence type="predicted"/>
<dbReference type="GeneID" id="92070153"/>
<dbReference type="Gene3D" id="3.30.160.20">
    <property type="match status" value="1"/>
</dbReference>
<dbReference type="PANTHER" id="PTHR42030">
    <property type="entry name" value="DRBM DOMAIN-CONTAINING PROTEIN"/>
    <property type="match status" value="1"/>
</dbReference>
<dbReference type="SUPFAM" id="SSF54768">
    <property type="entry name" value="dsRNA-binding domain-like"/>
    <property type="match status" value="1"/>
</dbReference>
<reference evidence="2 3" key="1">
    <citation type="submission" date="2023-01" db="EMBL/GenBank/DDBJ databases">
        <title>Analysis of 21 Apiospora genomes using comparative genomics revels a genus with tremendous synthesis potential of carbohydrate active enzymes and secondary metabolites.</title>
        <authorList>
            <person name="Sorensen T."/>
        </authorList>
    </citation>
    <scope>NUCLEOTIDE SEQUENCE [LARGE SCALE GENOMIC DNA]</scope>
    <source>
        <strain evidence="2 3">CBS 24483</strain>
    </source>
</reference>
<protein>
    <recommendedName>
        <fullName evidence="4">DRBM domain-containing protein</fullName>
    </recommendedName>
</protein>
<feature type="region of interest" description="Disordered" evidence="1">
    <location>
        <begin position="1"/>
        <end position="27"/>
    </location>
</feature>
<dbReference type="CDD" id="cd00048">
    <property type="entry name" value="DSRM_SF"/>
    <property type="match status" value="1"/>
</dbReference>
<evidence type="ECO:0000256" key="1">
    <source>
        <dbReference type="SAM" id="MobiDB-lite"/>
    </source>
</evidence>
<keyword evidence="3" id="KW-1185">Reference proteome</keyword>
<dbReference type="Proteomes" id="UP001391051">
    <property type="component" value="Unassembled WGS sequence"/>
</dbReference>
<dbReference type="RefSeq" id="XP_066705984.1">
    <property type="nucleotide sequence ID" value="XM_066837091.1"/>
</dbReference>
<accession>A0ABR1QV74</accession>
<organism evidence="2 3">
    <name type="scientific">Apiospora aurea</name>
    <dbReference type="NCBI Taxonomy" id="335848"/>
    <lineage>
        <taxon>Eukaryota</taxon>
        <taxon>Fungi</taxon>
        <taxon>Dikarya</taxon>
        <taxon>Ascomycota</taxon>
        <taxon>Pezizomycotina</taxon>
        <taxon>Sordariomycetes</taxon>
        <taxon>Xylariomycetidae</taxon>
        <taxon>Amphisphaeriales</taxon>
        <taxon>Apiosporaceae</taxon>
        <taxon>Apiospora</taxon>
    </lineage>
</organism>
<evidence type="ECO:0000313" key="3">
    <source>
        <dbReference type="Proteomes" id="UP001391051"/>
    </source>
</evidence>
<name>A0ABR1QV74_9PEZI</name>
<sequence>MPSSSSSSSHHHHHHHHSHQTTSSPWQQKLEEVCRECDSPAPDYQLVSDRRGGRTAWSSIVVVFNTTIQARYWYDGKNLNNAREDAAEAALNWLHQNCGHTQAY</sequence>
<evidence type="ECO:0008006" key="4">
    <source>
        <dbReference type="Google" id="ProtNLM"/>
    </source>
</evidence>
<evidence type="ECO:0000313" key="2">
    <source>
        <dbReference type="EMBL" id="KAK7966592.1"/>
    </source>
</evidence>